<dbReference type="Proteomes" id="UP000035642">
    <property type="component" value="Unassembled WGS sequence"/>
</dbReference>
<comment type="similarity">
    <text evidence="1">Belongs to the band 7/mec-2 family.</text>
</comment>
<dbReference type="AlphaFoldDB" id="A0A0K0D6G8"/>
<feature type="domain" description="Band 7" evidence="2">
    <location>
        <begin position="1"/>
        <end position="113"/>
    </location>
</feature>
<evidence type="ECO:0000256" key="1">
    <source>
        <dbReference type="ARBA" id="ARBA00008164"/>
    </source>
</evidence>
<evidence type="ECO:0000313" key="4">
    <source>
        <dbReference type="WBParaSite" id="ACAC_0000566301-mRNA-1"/>
    </source>
</evidence>
<dbReference type="Pfam" id="PF01145">
    <property type="entry name" value="Band_7"/>
    <property type="match status" value="1"/>
</dbReference>
<dbReference type="PANTHER" id="PTHR10264">
    <property type="entry name" value="BAND 7 PROTEIN-RELATED"/>
    <property type="match status" value="1"/>
</dbReference>
<dbReference type="Gene3D" id="6.10.250.2090">
    <property type="match status" value="1"/>
</dbReference>
<dbReference type="PRINTS" id="PR00721">
    <property type="entry name" value="STOMATIN"/>
</dbReference>
<dbReference type="STRING" id="6313.A0A0K0D6G8"/>
<dbReference type="WBParaSite" id="ACAC_0000566301-mRNA-1">
    <property type="protein sequence ID" value="ACAC_0000566301-mRNA-1"/>
    <property type="gene ID" value="ACAC_0000566301"/>
</dbReference>
<protein>
    <submittedName>
        <fullName evidence="4">PHB domain-containing protein</fullName>
    </submittedName>
</protein>
<dbReference type="SUPFAM" id="SSF117892">
    <property type="entry name" value="Band 7/SPFH domain"/>
    <property type="match status" value="1"/>
</dbReference>
<dbReference type="SMART" id="SM00244">
    <property type="entry name" value="PHB"/>
    <property type="match status" value="1"/>
</dbReference>
<dbReference type="InterPro" id="IPR001107">
    <property type="entry name" value="Band_7"/>
</dbReference>
<accession>A0A0K0D6G8</accession>
<proteinExistence type="inferred from homology"/>
<evidence type="ECO:0000313" key="3">
    <source>
        <dbReference type="Proteomes" id="UP000035642"/>
    </source>
</evidence>
<name>A0A0K0D6G8_ANGCA</name>
<dbReference type="FunFam" id="3.30.479.30:FF:000004">
    <property type="entry name" value="Putative membrane protease family, stomatin"/>
    <property type="match status" value="1"/>
</dbReference>
<reference evidence="4" key="2">
    <citation type="submission" date="2017-02" db="UniProtKB">
        <authorList>
            <consortium name="WormBaseParasite"/>
        </authorList>
    </citation>
    <scope>IDENTIFICATION</scope>
</reference>
<dbReference type="InterPro" id="IPR001972">
    <property type="entry name" value="Stomatin_HflK_fam"/>
</dbReference>
<dbReference type="GO" id="GO:0009898">
    <property type="term" value="C:cytoplasmic side of plasma membrane"/>
    <property type="evidence" value="ECO:0007669"/>
    <property type="project" value="UniProtKB-ARBA"/>
</dbReference>
<dbReference type="PANTHER" id="PTHR10264:SF116">
    <property type="entry name" value="STOMATIN-3"/>
    <property type="match status" value="1"/>
</dbReference>
<organism evidence="3 4">
    <name type="scientific">Angiostrongylus cantonensis</name>
    <name type="common">Rat lungworm</name>
    <dbReference type="NCBI Taxonomy" id="6313"/>
    <lineage>
        <taxon>Eukaryota</taxon>
        <taxon>Metazoa</taxon>
        <taxon>Ecdysozoa</taxon>
        <taxon>Nematoda</taxon>
        <taxon>Chromadorea</taxon>
        <taxon>Rhabditida</taxon>
        <taxon>Rhabditina</taxon>
        <taxon>Rhabditomorpha</taxon>
        <taxon>Strongyloidea</taxon>
        <taxon>Metastrongylidae</taxon>
        <taxon>Angiostrongylus</taxon>
    </lineage>
</organism>
<dbReference type="Gene3D" id="3.30.479.30">
    <property type="entry name" value="Band 7 domain"/>
    <property type="match status" value="1"/>
</dbReference>
<dbReference type="InterPro" id="IPR043202">
    <property type="entry name" value="Band-7_stomatin-like"/>
</dbReference>
<reference evidence="3" key="1">
    <citation type="submission" date="2012-09" db="EMBL/GenBank/DDBJ databases">
        <authorList>
            <person name="Martin A.A."/>
        </authorList>
    </citation>
    <scope>NUCLEOTIDE SEQUENCE</scope>
</reference>
<evidence type="ECO:0000259" key="2">
    <source>
        <dbReference type="SMART" id="SM00244"/>
    </source>
</evidence>
<keyword evidence="3" id="KW-1185">Reference proteome</keyword>
<dbReference type="InterPro" id="IPR036013">
    <property type="entry name" value="Band_7/SPFH_dom_sf"/>
</dbReference>
<sequence>MSYDVPTQELLTRDSVTVSVDAAVHYRSRDPIASLSEVYDVHYSTRQLAQTTLRNVLSMKTLTQIMTDRQAIAVHVKHVLNKVTAVWGIRVERVDIKDIRIPRELYSAMAAEAEAVRASEAKLICAHGELGVSN</sequence>